<dbReference type="PANTHER" id="PTHR43033:SF1">
    <property type="entry name" value="TRNA(ILE)-LYSIDINE SYNTHASE-RELATED"/>
    <property type="match status" value="1"/>
</dbReference>
<dbReference type="SMART" id="SM00977">
    <property type="entry name" value="TilS_C"/>
    <property type="match status" value="1"/>
</dbReference>
<dbReference type="Pfam" id="PF01171">
    <property type="entry name" value="ATP_bind_3"/>
    <property type="match status" value="1"/>
</dbReference>
<reference evidence="10 11" key="1">
    <citation type="journal article" date="2025" name="Anaerobe">
        <title>Description of Anaerococcus kampingiae sp. nov., Anaerococcus groningensis sp. nov., Anaerococcus martiniensis sp. nov., and Anaerococcus cruorum sp. nov., isolated from human clinical specimens.</title>
        <authorList>
            <person name="Boiten K.E."/>
            <person name="Meijer J."/>
            <person name="van Wezel E.M."/>
            <person name="Veloo A.C.M."/>
        </authorList>
    </citation>
    <scope>NUCLEOTIDE SEQUENCE [LARGE SCALE GENOMIC DNA]</scope>
    <source>
        <strain evidence="10 11">ENR0874</strain>
    </source>
</reference>
<keyword evidence="2 8" id="KW-0963">Cytoplasm</keyword>
<evidence type="ECO:0000256" key="6">
    <source>
        <dbReference type="ARBA" id="ARBA00022840"/>
    </source>
</evidence>
<name>A0ABW9MDI2_9FIRM</name>
<evidence type="ECO:0000313" key="11">
    <source>
        <dbReference type="Proteomes" id="UP001637994"/>
    </source>
</evidence>
<feature type="binding site" evidence="8">
    <location>
        <begin position="28"/>
        <end position="33"/>
    </location>
    <ligand>
        <name>ATP</name>
        <dbReference type="ChEBI" id="CHEBI:30616"/>
    </ligand>
</feature>
<comment type="subcellular location">
    <subcellularLocation>
        <location evidence="1 8">Cytoplasm</location>
    </subcellularLocation>
</comment>
<evidence type="ECO:0000256" key="8">
    <source>
        <dbReference type="HAMAP-Rule" id="MF_01161"/>
    </source>
</evidence>
<keyword evidence="6 8" id="KW-0067">ATP-binding</keyword>
<dbReference type="NCBIfam" id="TIGR02433">
    <property type="entry name" value="lysidine_TilS_C"/>
    <property type="match status" value="1"/>
</dbReference>
<sequence>MKMEDRFLETIRKHQLIEKGDTIIVGASGGPDSQFLIYMLDKLRKEIDFDIVLAHLNHLHRKEAAKDEDLVRNTAKNLGLKFFSEARSMDDLAKKEKISSEDAGRRLRYDFFNRLAGKFPHSKIAVAHNKDDQAETVLMRIVRGTGLDGLKAMAYRSGNIIRPILDIKKKDILTYLGKNNIPYAIDHTNFEADYTRNKIRLEVIPLLEEINPRFIDQAARLSDLAKDDLTIIDYTIGEIFDKICDRSVRAIKFRKNDFESLRKPYQNRLIRLGIEKLKGTIKDISKDNIDEFLSLITLANGKEIIKDDLRFRKSYDYYILEDVKDFKNESVYDLYAEDEIDFDGKIIKSSIINSKTYTRDRSKAFFDYDKLKFPLKVRTRRNGDRFIPLGSKSNKKLKDFFIDQKIDRAKRDRLPIILSDDKIIWITGLRMSGEFKVTDLTSKILQIEVYDED</sequence>
<comment type="domain">
    <text evidence="8">The N-terminal region contains the highly conserved SGGXDS motif, predicted to be a P-loop motif involved in ATP binding.</text>
</comment>
<dbReference type="InterPro" id="IPR020825">
    <property type="entry name" value="Phe-tRNA_synthase-like_B3/B4"/>
</dbReference>
<dbReference type="GO" id="GO:0032267">
    <property type="term" value="F:tRNA(Ile)-lysidine synthase activity"/>
    <property type="evidence" value="ECO:0007669"/>
    <property type="project" value="UniProtKB-EC"/>
</dbReference>
<dbReference type="PANTHER" id="PTHR43033">
    <property type="entry name" value="TRNA(ILE)-LYSIDINE SYNTHASE-RELATED"/>
    <property type="match status" value="1"/>
</dbReference>
<gene>
    <name evidence="8 10" type="primary">tilS</name>
    <name evidence="10" type="ORF">ACCQ42_06065</name>
</gene>
<comment type="caution">
    <text evidence="10">The sequence shown here is derived from an EMBL/GenBank/DDBJ whole genome shotgun (WGS) entry which is preliminary data.</text>
</comment>
<dbReference type="InterPro" id="IPR011063">
    <property type="entry name" value="TilS/TtcA_N"/>
</dbReference>
<evidence type="ECO:0000256" key="4">
    <source>
        <dbReference type="ARBA" id="ARBA00022694"/>
    </source>
</evidence>
<protein>
    <recommendedName>
        <fullName evidence="8">tRNA(Ile)-lysidine synthase</fullName>
        <ecNumber evidence="8">6.3.4.19</ecNumber>
    </recommendedName>
    <alternativeName>
        <fullName evidence="8">tRNA(Ile)-2-lysyl-cytidine synthase</fullName>
    </alternativeName>
    <alternativeName>
        <fullName evidence="8">tRNA(Ile)-lysidine synthetase</fullName>
    </alternativeName>
</protein>
<dbReference type="Gene3D" id="3.40.50.620">
    <property type="entry name" value="HUPs"/>
    <property type="match status" value="1"/>
</dbReference>
<evidence type="ECO:0000256" key="7">
    <source>
        <dbReference type="ARBA" id="ARBA00048539"/>
    </source>
</evidence>
<organism evidence="10 11">
    <name type="scientific">Anaerococcus kampingae</name>
    <dbReference type="NCBI Taxonomy" id="3115614"/>
    <lineage>
        <taxon>Bacteria</taxon>
        <taxon>Bacillati</taxon>
        <taxon>Bacillota</taxon>
        <taxon>Tissierellia</taxon>
        <taxon>Tissierellales</taxon>
        <taxon>Peptoniphilaceae</taxon>
        <taxon>Anaerococcus</taxon>
    </lineage>
</organism>
<evidence type="ECO:0000313" key="10">
    <source>
        <dbReference type="EMBL" id="MFO3667334.1"/>
    </source>
</evidence>
<comment type="function">
    <text evidence="8">Ligates lysine onto the cytidine present at position 34 of the AUA codon-specific tRNA(Ile) that contains the anticodon CAU, in an ATP-dependent manner. Cytidine is converted to lysidine, thus changing the amino acid specificity of the tRNA from methionine to isoleucine.</text>
</comment>
<dbReference type="EC" id="6.3.4.19" evidence="8"/>
<dbReference type="RefSeq" id="WP_410035659.1">
    <property type="nucleotide sequence ID" value="NZ_JBGMEF010000019.1"/>
</dbReference>
<dbReference type="NCBIfam" id="TIGR02432">
    <property type="entry name" value="lysidine_TilS_N"/>
    <property type="match status" value="1"/>
</dbReference>
<dbReference type="InterPro" id="IPR012795">
    <property type="entry name" value="tRNA_Ile_lys_synt_N"/>
</dbReference>
<evidence type="ECO:0000259" key="9">
    <source>
        <dbReference type="SMART" id="SM00977"/>
    </source>
</evidence>
<evidence type="ECO:0000256" key="3">
    <source>
        <dbReference type="ARBA" id="ARBA00022598"/>
    </source>
</evidence>
<dbReference type="InterPro" id="IPR014729">
    <property type="entry name" value="Rossmann-like_a/b/a_fold"/>
</dbReference>
<keyword evidence="3 8" id="KW-0436">Ligase</keyword>
<dbReference type="SUPFAM" id="SSF56037">
    <property type="entry name" value="PheT/TilS domain"/>
    <property type="match status" value="1"/>
</dbReference>
<evidence type="ECO:0000256" key="2">
    <source>
        <dbReference type="ARBA" id="ARBA00022490"/>
    </source>
</evidence>
<dbReference type="InterPro" id="IPR012094">
    <property type="entry name" value="tRNA_Ile_lys_synt"/>
</dbReference>
<dbReference type="SUPFAM" id="SSF52402">
    <property type="entry name" value="Adenine nucleotide alpha hydrolases-like"/>
    <property type="match status" value="1"/>
</dbReference>
<keyword evidence="5 8" id="KW-0547">Nucleotide-binding</keyword>
<dbReference type="EMBL" id="JBGMEF010000019">
    <property type="protein sequence ID" value="MFO3667334.1"/>
    <property type="molecule type" value="Genomic_DNA"/>
</dbReference>
<dbReference type="HAMAP" id="MF_01161">
    <property type="entry name" value="tRNA_Ile_lys_synt"/>
    <property type="match status" value="1"/>
</dbReference>
<dbReference type="Proteomes" id="UP001637994">
    <property type="component" value="Unassembled WGS sequence"/>
</dbReference>
<proteinExistence type="inferred from homology"/>
<dbReference type="CDD" id="cd01992">
    <property type="entry name" value="TilS_N"/>
    <property type="match status" value="1"/>
</dbReference>
<comment type="catalytic activity">
    <reaction evidence="7 8">
        <text>cytidine(34) in tRNA(Ile2) + L-lysine + ATP = lysidine(34) in tRNA(Ile2) + AMP + diphosphate + H(+)</text>
        <dbReference type="Rhea" id="RHEA:43744"/>
        <dbReference type="Rhea" id="RHEA-COMP:10625"/>
        <dbReference type="Rhea" id="RHEA-COMP:10670"/>
        <dbReference type="ChEBI" id="CHEBI:15378"/>
        <dbReference type="ChEBI" id="CHEBI:30616"/>
        <dbReference type="ChEBI" id="CHEBI:32551"/>
        <dbReference type="ChEBI" id="CHEBI:33019"/>
        <dbReference type="ChEBI" id="CHEBI:82748"/>
        <dbReference type="ChEBI" id="CHEBI:83665"/>
        <dbReference type="ChEBI" id="CHEBI:456215"/>
        <dbReference type="EC" id="6.3.4.19"/>
    </reaction>
</comment>
<keyword evidence="4 8" id="KW-0819">tRNA processing</keyword>
<feature type="domain" description="Lysidine-tRNA(Ile) synthetase C-terminal" evidence="9">
    <location>
        <begin position="375"/>
        <end position="447"/>
    </location>
</feature>
<dbReference type="Pfam" id="PF11734">
    <property type="entry name" value="TilS_C"/>
    <property type="match status" value="1"/>
</dbReference>
<evidence type="ECO:0000256" key="5">
    <source>
        <dbReference type="ARBA" id="ARBA00022741"/>
    </source>
</evidence>
<dbReference type="Gene3D" id="3.50.40.10">
    <property type="entry name" value="Phenylalanyl-trna Synthetase, Chain B, domain 3"/>
    <property type="match status" value="1"/>
</dbReference>
<comment type="similarity">
    <text evidence="8">Belongs to the tRNA(Ile)-lysidine synthase family.</text>
</comment>
<dbReference type="InterPro" id="IPR012796">
    <property type="entry name" value="Lysidine-tRNA-synth_C"/>
</dbReference>
<evidence type="ECO:0000256" key="1">
    <source>
        <dbReference type="ARBA" id="ARBA00004496"/>
    </source>
</evidence>
<accession>A0ABW9MDI2</accession>
<keyword evidence="11" id="KW-1185">Reference proteome</keyword>